<dbReference type="InterPro" id="IPR028082">
    <property type="entry name" value="Peripla_BP_I"/>
</dbReference>
<evidence type="ECO:0000313" key="6">
    <source>
        <dbReference type="Proteomes" id="UP000051790"/>
    </source>
</evidence>
<dbReference type="InterPro" id="IPR000843">
    <property type="entry name" value="HTH_LacI"/>
</dbReference>
<name>A0A0R1QV87_9LACO</name>
<reference evidence="5 6" key="1">
    <citation type="journal article" date="2015" name="Genome Announc.">
        <title>Expanding the biotechnology potential of lactobacilli through comparative genomics of 213 strains and associated genera.</title>
        <authorList>
            <person name="Sun Z."/>
            <person name="Harris H.M."/>
            <person name="McCann A."/>
            <person name="Guo C."/>
            <person name="Argimon S."/>
            <person name="Zhang W."/>
            <person name="Yang X."/>
            <person name="Jeffery I.B."/>
            <person name="Cooney J.C."/>
            <person name="Kagawa T.F."/>
            <person name="Liu W."/>
            <person name="Song Y."/>
            <person name="Salvetti E."/>
            <person name="Wrobel A."/>
            <person name="Rasinkangas P."/>
            <person name="Parkhill J."/>
            <person name="Rea M.C."/>
            <person name="O'Sullivan O."/>
            <person name="Ritari J."/>
            <person name="Douillard F.P."/>
            <person name="Paul Ross R."/>
            <person name="Yang R."/>
            <person name="Briner A.E."/>
            <person name="Felis G.E."/>
            <person name="de Vos W.M."/>
            <person name="Barrangou R."/>
            <person name="Klaenhammer T.R."/>
            <person name="Caufield P.W."/>
            <person name="Cui Y."/>
            <person name="Zhang H."/>
            <person name="O'Toole P.W."/>
        </authorList>
    </citation>
    <scope>NUCLEOTIDE SEQUENCE [LARGE SCALE GENOMIC DNA]</scope>
    <source>
        <strain evidence="5 6">DSM 13343</strain>
    </source>
</reference>
<dbReference type="EMBL" id="AZEU01000112">
    <property type="protein sequence ID" value="KRL46165.1"/>
    <property type="molecule type" value="Genomic_DNA"/>
</dbReference>
<dbReference type="InterPro" id="IPR046335">
    <property type="entry name" value="LacI/GalR-like_sensor"/>
</dbReference>
<dbReference type="SUPFAM" id="SSF53822">
    <property type="entry name" value="Periplasmic binding protein-like I"/>
    <property type="match status" value="1"/>
</dbReference>
<sequence length="329" mass="35294">MLIATLKDIAKQAGVAVGTVSRVLNGDTTLSVATDTRQRIFAAAEALNYTKHQRAQPQSGGTVAVMPWYTEADETGDLYYRAIRWGVENQLSQDGFDLVRVFPGDDFPETNDLIGMIAIGKYSPAQLKAFKAKKLPLVVIDQDVLGADVACVVPDFQSPLAAIAQYFLAEGHSKIGMLAGKEATTDHVALTDLRPALFSSAVVAAGGHQPQIITGKFTTESGYQTMTKALDDMPEAKRPTAWFVASDTMAIGAIKALQEHGVSVPEQVRVIGFNDLAVGRFLTPALSTVHVPTAELGQAAVHLLTDIRNGTYTQPLKLTISSTLQLRQS</sequence>
<evidence type="ECO:0000313" key="5">
    <source>
        <dbReference type="EMBL" id="KRL46165.1"/>
    </source>
</evidence>
<dbReference type="RefSeq" id="WP_082611713.1">
    <property type="nucleotide sequence ID" value="NZ_AZEU01000112.1"/>
</dbReference>
<dbReference type="Gene3D" id="3.40.50.2300">
    <property type="match status" value="2"/>
</dbReference>
<feature type="domain" description="HTH lacI-type" evidence="4">
    <location>
        <begin position="4"/>
        <end position="60"/>
    </location>
</feature>
<dbReference type="PROSITE" id="PS50932">
    <property type="entry name" value="HTH_LACI_2"/>
    <property type="match status" value="1"/>
</dbReference>
<evidence type="ECO:0000256" key="1">
    <source>
        <dbReference type="ARBA" id="ARBA00023015"/>
    </source>
</evidence>
<dbReference type="CDD" id="cd01544">
    <property type="entry name" value="PBP1_GalR"/>
    <property type="match status" value="1"/>
</dbReference>
<dbReference type="PANTHER" id="PTHR30146">
    <property type="entry name" value="LACI-RELATED TRANSCRIPTIONAL REPRESSOR"/>
    <property type="match status" value="1"/>
</dbReference>
<dbReference type="CDD" id="cd01392">
    <property type="entry name" value="HTH_LacI"/>
    <property type="match status" value="1"/>
</dbReference>
<evidence type="ECO:0000256" key="2">
    <source>
        <dbReference type="ARBA" id="ARBA00023125"/>
    </source>
</evidence>
<gene>
    <name evidence="5" type="ORF">FD01_GL000494</name>
</gene>
<dbReference type="Pfam" id="PF13377">
    <property type="entry name" value="Peripla_BP_3"/>
    <property type="match status" value="1"/>
</dbReference>
<dbReference type="GO" id="GO:0003700">
    <property type="term" value="F:DNA-binding transcription factor activity"/>
    <property type="evidence" value="ECO:0007669"/>
    <property type="project" value="TreeGrafter"/>
</dbReference>
<dbReference type="Pfam" id="PF00356">
    <property type="entry name" value="LacI"/>
    <property type="match status" value="1"/>
</dbReference>
<dbReference type="PRINTS" id="PR00036">
    <property type="entry name" value="HTHLACI"/>
</dbReference>
<keyword evidence="3" id="KW-0804">Transcription</keyword>
<dbReference type="Gene3D" id="1.10.260.40">
    <property type="entry name" value="lambda repressor-like DNA-binding domains"/>
    <property type="match status" value="1"/>
</dbReference>
<dbReference type="PATRIC" id="fig|1423769.4.peg.526"/>
<keyword evidence="2" id="KW-0238">DNA-binding</keyword>
<dbReference type="AlphaFoldDB" id="A0A0R1QV87"/>
<accession>A0A0R1QV87</accession>
<dbReference type="GO" id="GO:0000976">
    <property type="term" value="F:transcription cis-regulatory region binding"/>
    <property type="evidence" value="ECO:0007669"/>
    <property type="project" value="TreeGrafter"/>
</dbReference>
<dbReference type="OrthoDB" id="43195at2"/>
<evidence type="ECO:0000256" key="3">
    <source>
        <dbReference type="ARBA" id="ARBA00023163"/>
    </source>
</evidence>
<dbReference type="SMART" id="SM00354">
    <property type="entry name" value="HTH_LACI"/>
    <property type="match status" value="1"/>
</dbReference>
<dbReference type="Proteomes" id="UP000051790">
    <property type="component" value="Unassembled WGS sequence"/>
</dbReference>
<dbReference type="SUPFAM" id="SSF47413">
    <property type="entry name" value="lambda repressor-like DNA-binding domains"/>
    <property type="match status" value="1"/>
</dbReference>
<keyword evidence="1" id="KW-0805">Transcription regulation</keyword>
<protein>
    <submittedName>
        <fullName evidence="5">Bacterial regulatory s, lacI family protein</fullName>
    </submittedName>
</protein>
<comment type="caution">
    <text evidence="5">The sequence shown here is derived from an EMBL/GenBank/DDBJ whole genome shotgun (WGS) entry which is preliminary data.</text>
</comment>
<dbReference type="PANTHER" id="PTHR30146:SF149">
    <property type="entry name" value="HTH-TYPE TRANSCRIPTIONAL REGULATOR EBGR"/>
    <property type="match status" value="1"/>
</dbReference>
<keyword evidence="6" id="KW-1185">Reference proteome</keyword>
<organism evidence="5 6">
    <name type="scientific">Lacticaseibacillus manihotivorans DSM 13343 = JCM 12514</name>
    <dbReference type="NCBI Taxonomy" id="1423769"/>
    <lineage>
        <taxon>Bacteria</taxon>
        <taxon>Bacillati</taxon>
        <taxon>Bacillota</taxon>
        <taxon>Bacilli</taxon>
        <taxon>Lactobacillales</taxon>
        <taxon>Lactobacillaceae</taxon>
        <taxon>Lacticaseibacillus</taxon>
    </lineage>
</organism>
<dbReference type="InterPro" id="IPR010982">
    <property type="entry name" value="Lambda_DNA-bd_dom_sf"/>
</dbReference>
<evidence type="ECO:0000259" key="4">
    <source>
        <dbReference type="PROSITE" id="PS50932"/>
    </source>
</evidence>
<proteinExistence type="predicted"/>